<sequence length="70" mass="7841">MTPDHQDNSEQGDTSMPAPAPPQAETDFVPFSTRVRQQTRRDVKAFAGSHGLRVQDVVETALREYLDRNA</sequence>
<organism evidence="2 3">
    <name type="scientific">Nocardiopsis changdeensis</name>
    <dbReference type="NCBI Taxonomy" id="2831969"/>
    <lineage>
        <taxon>Bacteria</taxon>
        <taxon>Bacillati</taxon>
        <taxon>Actinomycetota</taxon>
        <taxon>Actinomycetes</taxon>
        <taxon>Streptosporangiales</taxon>
        <taxon>Nocardiopsidaceae</taxon>
        <taxon>Nocardiopsis</taxon>
    </lineage>
</organism>
<evidence type="ECO:0000313" key="2">
    <source>
        <dbReference type="EMBL" id="QUX26474.1"/>
    </source>
</evidence>
<protein>
    <submittedName>
        <fullName evidence="2">Uncharacterized protein</fullName>
    </submittedName>
</protein>
<dbReference type="Proteomes" id="UP000676079">
    <property type="component" value="Plasmid unnamed4"/>
</dbReference>
<keyword evidence="3" id="KW-1185">Reference proteome</keyword>
<keyword evidence="2" id="KW-0614">Plasmid</keyword>
<feature type="region of interest" description="Disordered" evidence="1">
    <location>
        <begin position="1"/>
        <end position="31"/>
    </location>
</feature>
<accession>A0A975KQH9</accession>
<name>A0A975KQH9_9ACTN</name>
<dbReference type="InterPro" id="IPR013321">
    <property type="entry name" value="Arc_rbn_hlx_hlx"/>
</dbReference>
<evidence type="ECO:0000256" key="1">
    <source>
        <dbReference type="SAM" id="MobiDB-lite"/>
    </source>
</evidence>
<geneLocation type="plasmid" evidence="2 3">
    <name>unnamed4</name>
</geneLocation>
<evidence type="ECO:0000313" key="3">
    <source>
        <dbReference type="Proteomes" id="UP000676079"/>
    </source>
</evidence>
<dbReference type="RefSeq" id="WP_220566053.1">
    <property type="nucleotide sequence ID" value="NZ_CP074136.1"/>
</dbReference>
<gene>
    <name evidence="2" type="ORF">KGD84_32770</name>
</gene>
<dbReference type="Gene3D" id="1.10.1220.10">
    <property type="entry name" value="Met repressor-like"/>
    <property type="match status" value="1"/>
</dbReference>
<reference evidence="3" key="1">
    <citation type="submission" date="2021-05" db="EMBL/GenBank/DDBJ databases">
        <title>Direct Submission.</title>
        <authorList>
            <person name="Li K."/>
            <person name="Gao J."/>
        </authorList>
    </citation>
    <scope>NUCLEOTIDE SEQUENCE [LARGE SCALE GENOMIC DNA]</scope>
    <source>
        <strain evidence="3">Mg02</strain>
        <plasmid evidence="3">unnamed4</plasmid>
    </source>
</reference>
<proteinExistence type="predicted"/>
<dbReference type="EMBL" id="CP074136">
    <property type="protein sequence ID" value="QUX26474.1"/>
    <property type="molecule type" value="Genomic_DNA"/>
</dbReference>